<dbReference type="AlphaFoldDB" id="A0A420IR85"/>
<feature type="signal peptide" evidence="3">
    <location>
        <begin position="1"/>
        <end position="20"/>
    </location>
</feature>
<evidence type="ECO:0000313" key="6">
    <source>
        <dbReference type="Proteomes" id="UP000285405"/>
    </source>
</evidence>
<comment type="caution">
    <text evidence="5">The sequence shown here is derived from an EMBL/GenBank/DDBJ whole genome shotgun (WGS) entry which is preliminary data.</text>
</comment>
<feature type="domain" description="Carboxylesterase type B" evidence="4">
    <location>
        <begin position="42"/>
        <end position="538"/>
    </location>
</feature>
<feature type="chain" id="PRO_5018821169" description="Carboxylic ester hydrolase" evidence="3">
    <location>
        <begin position="21"/>
        <end position="564"/>
    </location>
</feature>
<dbReference type="OrthoDB" id="408631at2759"/>
<name>A0A420IR85_9PEZI</name>
<dbReference type="EC" id="3.1.1.-" evidence="3"/>
<evidence type="ECO:0000256" key="1">
    <source>
        <dbReference type="ARBA" id="ARBA00005964"/>
    </source>
</evidence>
<evidence type="ECO:0000313" key="5">
    <source>
        <dbReference type="EMBL" id="RKF77033.1"/>
    </source>
</evidence>
<dbReference type="SUPFAM" id="SSF53474">
    <property type="entry name" value="alpha/beta-Hydrolases"/>
    <property type="match status" value="1"/>
</dbReference>
<dbReference type="EMBL" id="MCBR01006732">
    <property type="protein sequence ID" value="RKF77033.1"/>
    <property type="molecule type" value="Genomic_DNA"/>
</dbReference>
<dbReference type="GO" id="GO:0016787">
    <property type="term" value="F:hydrolase activity"/>
    <property type="evidence" value="ECO:0007669"/>
    <property type="project" value="UniProtKB-KW"/>
</dbReference>
<dbReference type="InterPro" id="IPR019826">
    <property type="entry name" value="Carboxylesterase_B_AS"/>
</dbReference>
<dbReference type="Pfam" id="PF00135">
    <property type="entry name" value="COesterase"/>
    <property type="match status" value="1"/>
</dbReference>
<evidence type="ECO:0000256" key="2">
    <source>
        <dbReference type="ARBA" id="ARBA00022801"/>
    </source>
</evidence>
<protein>
    <recommendedName>
        <fullName evidence="3">Carboxylic ester hydrolase</fullName>
        <ecNumber evidence="3">3.1.1.-</ecNumber>
    </recommendedName>
</protein>
<evidence type="ECO:0000259" key="4">
    <source>
        <dbReference type="Pfam" id="PF00135"/>
    </source>
</evidence>
<dbReference type="InterPro" id="IPR029058">
    <property type="entry name" value="AB_hydrolase_fold"/>
</dbReference>
<organism evidence="5 6">
    <name type="scientific">Golovinomyces cichoracearum</name>
    <dbReference type="NCBI Taxonomy" id="62708"/>
    <lineage>
        <taxon>Eukaryota</taxon>
        <taxon>Fungi</taxon>
        <taxon>Dikarya</taxon>
        <taxon>Ascomycota</taxon>
        <taxon>Pezizomycotina</taxon>
        <taxon>Leotiomycetes</taxon>
        <taxon>Erysiphales</taxon>
        <taxon>Erysiphaceae</taxon>
        <taxon>Golovinomyces</taxon>
    </lineage>
</organism>
<dbReference type="InterPro" id="IPR002018">
    <property type="entry name" value="CarbesteraseB"/>
</dbReference>
<dbReference type="PANTHER" id="PTHR11559">
    <property type="entry name" value="CARBOXYLESTERASE"/>
    <property type="match status" value="1"/>
</dbReference>
<dbReference type="InterPro" id="IPR019819">
    <property type="entry name" value="Carboxylesterase_B_CS"/>
</dbReference>
<sequence>MLKYQSLYLLTLIALSLVSALTTSKRAQPNPIIDLQYSLHQGNLDESGKYYSFTNIRYAAAPVGKLRFAAPVAPVVNRTLSDGQQDTICAQATPLWGNIMIKNLVGASPDQLKKDEEELEALGQSLTIDSISNFQPVDPRTSEDCLFLDVIVPEKIFNQNKSAPVLVWIYGGGYVGGDKTSAGNPEYLLAKAMEDGEGVVYVAMNYRLGLFGWLSGSIFTSQEGVPNVGLYDQRFALEWVQKYIHLFGGDPKRVTVMGESAGGGSIMHHITAWGSKSAPPFQRAILQSPGFMPIAGNVHREVTFLEVISQAKRLINKNITSTSDLRDLDFKTLAALNKIIVSRSTPYGTFTFGPAVDGKYVPKLPGSLMSEGRHAESLSVLIAHNSNEGYLFTAPYIKDAQIDLLIDDLFLHTPSTSSSFSNQSLWPAIYDGTMPYSNPAERASLFVSELGFNCLARYTALAYPNSSYAYNFAMPPGYHSFDLPYTFYRGQQGSVNATVAHTMQSIITNFVKQGNPNGPGVPNIPKYVPGSQMLVLSNTSIESVQVDSAANDRCTLLQNAPFAT</sequence>
<dbReference type="PROSITE" id="PS00941">
    <property type="entry name" value="CARBOXYLESTERASE_B_2"/>
    <property type="match status" value="1"/>
</dbReference>
<comment type="similarity">
    <text evidence="1 3">Belongs to the type-B carboxylesterase/lipase family.</text>
</comment>
<keyword evidence="3" id="KW-0732">Signal</keyword>
<proteinExistence type="inferred from homology"/>
<dbReference type="Gene3D" id="3.40.50.1820">
    <property type="entry name" value="alpha/beta hydrolase"/>
    <property type="match status" value="1"/>
</dbReference>
<accession>A0A420IR85</accession>
<dbReference type="InterPro" id="IPR050309">
    <property type="entry name" value="Type-B_Carboxylest/Lipase"/>
</dbReference>
<reference evidence="5 6" key="1">
    <citation type="journal article" date="2018" name="BMC Genomics">
        <title>Comparative genome analyses reveal sequence features reflecting distinct modes of host-adaptation between dicot and monocot powdery mildew.</title>
        <authorList>
            <person name="Wu Y."/>
            <person name="Ma X."/>
            <person name="Pan Z."/>
            <person name="Kale S.D."/>
            <person name="Song Y."/>
            <person name="King H."/>
            <person name="Zhang Q."/>
            <person name="Presley C."/>
            <person name="Deng X."/>
            <person name="Wei C.I."/>
            <person name="Xiao S."/>
        </authorList>
    </citation>
    <scope>NUCLEOTIDE SEQUENCE [LARGE SCALE GENOMIC DNA]</scope>
    <source>
        <strain evidence="5">UCSC1</strain>
    </source>
</reference>
<evidence type="ECO:0000256" key="3">
    <source>
        <dbReference type="RuleBase" id="RU361235"/>
    </source>
</evidence>
<dbReference type="Proteomes" id="UP000285405">
    <property type="component" value="Unassembled WGS sequence"/>
</dbReference>
<dbReference type="PROSITE" id="PS00122">
    <property type="entry name" value="CARBOXYLESTERASE_B_1"/>
    <property type="match status" value="1"/>
</dbReference>
<keyword evidence="2 3" id="KW-0378">Hydrolase</keyword>
<dbReference type="SMR" id="A0A420IR85"/>
<gene>
    <name evidence="5" type="ORF">GcC1_067013</name>
</gene>